<dbReference type="Pfam" id="PF00005">
    <property type="entry name" value="ABC_tran"/>
    <property type="match status" value="1"/>
</dbReference>
<dbReference type="CDD" id="cd03230">
    <property type="entry name" value="ABC_DR_subfamily_A"/>
    <property type="match status" value="1"/>
</dbReference>
<dbReference type="SUPFAM" id="SSF52540">
    <property type="entry name" value="P-loop containing nucleoside triphosphate hydrolases"/>
    <property type="match status" value="1"/>
</dbReference>
<comment type="caution">
    <text evidence="8">The sequence shown here is derived from an EMBL/GenBank/DDBJ whole genome shotgun (WGS) entry which is preliminary data.</text>
</comment>
<evidence type="ECO:0000256" key="5">
    <source>
        <dbReference type="ARBA" id="ARBA00022840"/>
    </source>
</evidence>
<evidence type="ECO:0000256" key="6">
    <source>
        <dbReference type="ARBA" id="ARBA00023251"/>
    </source>
</evidence>
<dbReference type="InterPro" id="IPR003593">
    <property type="entry name" value="AAA+_ATPase"/>
</dbReference>
<keyword evidence="6" id="KW-0046">Antibiotic resistance</keyword>
<dbReference type="PANTHER" id="PTHR42711:SF5">
    <property type="entry name" value="ABC TRANSPORTER ATP-BINDING PROTEIN NATA"/>
    <property type="match status" value="1"/>
</dbReference>
<dbReference type="InterPro" id="IPR050763">
    <property type="entry name" value="ABC_transporter_ATP-binding"/>
</dbReference>
<keyword evidence="9" id="KW-1185">Reference proteome</keyword>
<dbReference type="InterPro" id="IPR003439">
    <property type="entry name" value="ABC_transporter-like_ATP-bd"/>
</dbReference>
<evidence type="ECO:0000313" key="9">
    <source>
        <dbReference type="Proteomes" id="UP001429745"/>
    </source>
</evidence>
<keyword evidence="3" id="KW-0813">Transport</keyword>
<dbReference type="GO" id="GO:0005524">
    <property type="term" value="F:ATP binding"/>
    <property type="evidence" value="ECO:0007669"/>
    <property type="project" value="UniProtKB-KW"/>
</dbReference>
<dbReference type="PROSITE" id="PS50893">
    <property type="entry name" value="ABC_TRANSPORTER_2"/>
    <property type="match status" value="1"/>
</dbReference>
<feature type="domain" description="ABC transporter" evidence="7">
    <location>
        <begin position="16"/>
        <end position="247"/>
    </location>
</feature>
<dbReference type="SMART" id="SM00382">
    <property type="entry name" value="AAA"/>
    <property type="match status" value="1"/>
</dbReference>
<dbReference type="PANTHER" id="PTHR42711">
    <property type="entry name" value="ABC TRANSPORTER ATP-BINDING PROTEIN"/>
    <property type="match status" value="1"/>
</dbReference>
<dbReference type="Proteomes" id="UP001429745">
    <property type="component" value="Unassembled WGS sequence"/>
</dbReference>
<comment type="similarity">
    <text evidence="2">Belongs to the ABC transporter superfamily.</text>
</comment>
<comment type="subcellular location">
    <subcellularLocation>
        <location evidence="1">Cell membrane</location>
        <topology evidence="1">Peripheral membrane protein</topology>
    </subcellularLocation>
</comment>
<evidence type="ECO:0000256" key="1">
    <source>
        <dbReference type="ARBA" id="ARBA00004202"/>
    </source>
</evidence>
<name>A0ABX1KFL3_9MICO</name>
<evidence type="ECO:0000256" key="2">
    <source>
        <dbReference type="ARBA" id="ARBA00005417"/>
    </source>
</evidence>
<reference evidence="8 9" key="1">
    <citation type="submission" date="2020-04" db="EMBL/GenBank/DDBJ databases">
        <title>CFH 90308 Microbacterium sp.</title>
        <authorList>
            <person name="Nie G."/>
            <person name="Ming H."/>
            <person name="Xia T."/>
        </authorList>
    </citation>
    <scope>NUCLEOTIDE SEQUENCE [LARGE SCALE GENOMIC DNA]</scope>
    <source>
        <strain evidence="8 9">CFH 90308</strain>
    </source>
</reference>
<evidence type="ECO:0000313" key="8">
    <source>
        <dbReference type="EMBL" id="NLP85847.1"/>
    </source>
</evidence>
<sequence length="326" mass="34934">MTDGGRGHAAIEVAALRREYRLRRAKAPVVALDGLSLTVQAGTVHGLLGPNGAGKTTLCKILATVLVPTSGTARVGGWDVVRDAGEVRRRIGLVLGGDRGLYAKLTVRENLEFWAAMYGMPRAEASVRIPSVIARVGLADVDLHVERFSRGMKQRLHLARGLLPRPEVLILDEPTTGMDPVSARAFRDLVREVVADGATVLLTTHDMAEAEELCDEVSMIDGGRLLATSSPRALGELMTTYERIDVRTGDPSAATRLRDELARRGDVVSAVVRDDSMVRVETQGRDAVADVLGAVIGAGFTQVSVTAPSLDEVYVHVIGDRGMDVK</sequence>
<dbReference type="InterPro" id="IPR027417">
    <property type="entry name" value="P-loop_NTPase"/>
</dbReference>
<organism evidence="8 9">
    <name type="scientific">Microbacterium salsuginis</name>
    <dbReference type="NCBI Taxonomy" id="2722803"/>
    <lineage>
        <taxon>Bacteria</taxon>
        <taxon>Bacillati</taxon>
        <taxon>Actinomycetota</taxon>
        <taxon>Actinomycetes</taxon>
        <taxon>Micrococcales</taxon>
        <taxon>Microbacteriaceae</taxon>
        <taxon>Microbacterium</taxon>
    </lineage>
</organism>
<accession>A0ABX1KFL3</accession>
<evidence type="ECO:0000256" key="4">
    <source>
        <dbReference type="ARBA" id="ARBA00022741"/>
    </source>
</evidence>
<proteinExistence type="inferred from homology"/>
<keyword evidence="4" id="KW-0547">Nucleotide-binding</keyword>
<dbReference type="Gene3D" id="3.40.50.300">
    <property type="entry name" value="P-loop containing nucleotide triphosphate hydrolases"/>
    <property type="match status" value="1"/>
</dbReference>
<evidence type="ECO:0000256" key="3">
    <source>
        <dbReference type="ARBA" id="ARBA00022448"/>
    </source>
</evidence>
<protein>
    <submittedName>
        <fullName evidence="8">ABC transporter ATP-binding protein</fullName>
    </submittedName>
</protein>
<dbReference type="RefSeq" id="WP_168914301.1">
    <property type="nucleotide sequence ID" value="NZ_JABACI010000005.1"/>
</dbReference>
<keyword evidence="5 8" id="KW-0067">ATP-binding</keyword>
<gene>
    <name evidence="8" type="ORF">HF576_18610</name>
</gene>
<dbReference type="EMBL" id="JABACI010000005">
    <property type="protein sequence ID" value="NLP85847.1"/>
    <property type="molecule type" value="Genomic_DNA"/>
</dbReference>
<evidence type="ECO:0000259" key="7">
    <source>
        <dbReference type="PROSITE" id="PS50893"/>
    </source>
</evidence>